<gene>
    <name evidence="2" type="ORF">S06H3_35962</name>
</gene>
<organism evidence="2">
    <name type="scientific">marine sediment metagenome</name>
    <dbReference type="NCBI Taxonomy" id="412755"/>
    <lineage>
        <taxon>unclassified sequences</taxon>
        <taxon>metagenomes</taxon>
        <taxon>ecological metagenomes</taxon>
    </lineage>
</organism>
<protein>
    <submittedName>
        <fullName evidence="2">Uncharacterized protein</fullName>
    </submittedName>
</protein>
<comment type="caution">
    <text evidence="2">The sequence shown here is derived from an EMBL/GenBank/DDBJ whole genome shotgun (WGS) entry which is preliminary data.</text>
</comment>
<reference evidence="2" key="1">
    <citation type="journal article" date="2014" name="Front. Microbiol.">
        <title>High frequency of phylogenetically diverse reductive dehalogenase-homologous genes in deep subseafloor sedimentary metagenomes.</title>
        <authorList>
            <person name="Kawai M."/>
            <person name="Futagami T."/>
            <person name="Toyoda A."/>
            <person name="Takaki Y."/>
            <person name="Nishi S."/>
            <person name="Hori S."/>
            <person name="Arai W."/>
            <person name="Tsubouchi T."/>
            <person name="Morono Y."/>
            <person name="Uchiyama I."/>
            <person name="Ito T."/>
            <person name="Fujiyama A."/>
            <person name="Inagaki F."/>
            <person name="Takami H."/>
        </authorList>
    </citation>
    <scope>NUCLEOTIDE SEQUENCE</scope>
    <source>
        <strain evidence="2">Expedition CK06-06</strain>
    </source>
</reference>
<evidence type="ECO:0000313" key="2">
    <source>
        <dbReference type="EMBL" id="GAI27093.1"/>
    </source>
</evidence>
<feature type="non-terminal residue" evidence="2">
    <location>
        <position position="1"/>
    </location>
</feature>
<proteinExistence type="predicted"/>
<dbReference type="AlphaFoldDB" id="X1M719"/>
<feature type="region of interest" description="Disordered" evidence="1">
    <location>
        <begin position="47"/>
        <end position="67"/>
    </location>
</feature>
<sequence>QLIALEDHVKAGGHPSAESIVEAMCSIYSCLVILAAGVEVSPDKIRAAIEQQHPGTHPDLEDPPPTA</sequence>
<evidence type="ECO:0000256" key="1">
    <source>
        <dbReference type="SAM" id="MobiDB-lite"/>
    </source>
</evidence>
<dbReference type="EMBL" id="BARV01021738">
    <property type="protein sequence ID" value="GAI27093.1"/>
    <property type="molecule type" value="Genomic_DNA"/>
</dbReference>
<accession>X1M719</accession>
<name>X1M719_9ZZZZ</name>